<comment type="caution">
    <text evidence="2">The sequence shown here is derived from an EMBL/GenBank/DDBJ whole genome shotgun (WGS) entry which is preliminary data.</text>
</comment>
<keyword evidence="3" id="KW-1185">Reference proteome</keyword>
<dbReference type="EMBL" id="AMGV01000004">
    <property type="protein sequence ID" value="KEF57406.1"/>
    <property type="molecule type" value="Genomic_DNA"/>
</dbReference>
<dbReference type="RefSeq" id="XP_013259996.1">
    <property type="nucleotide sequence ID" value="XM_013404542.1"/>
</dbReference>
<accession>A0A072PC27</accession>
<proteinExistence type="predicted"/>
<gene>
    <name evidence="2" type="ORF">A1O9_05323</name>
</gene>
<protein>
    <submittedName>
        <fullName evidence="2">Uncharacterized protein</fullName>
    </submittedName>
</protein>
<dbReference type="GeneID" id="25280249"/>
<dbReference type="AlphaFoldDB" id="A0A072PC27"/>
<evidence type="ECO:0000313" key="2">
    <source>
        <dbReference type="EMBL" id="KEF57406.1"/>
    </source>
</evidence>
<reference evidence="2 3" key="1">
    <citation type="submission" date="2013-03" db="EMBL/GenBank/DDBJ databases">
        <title>The Genome Sequence of Exophiala aquamarina CBS 119918.</title>
        <authorList>
            <consortium name="The Broad Institute Genomics Platform"/>
            <person name="Cuomo C."/>
            <person name="de Hoog S."/>
            <person name="Gorbushina A."/>
            <person name="Walker B."/>
            <person name="Young S.K."/>
            <person name="Zeng Q."/>
            <person name="Gargeya S."/>
            <person name="Fitzgerald M."/>
            <person name="Haas B."/>
            <person name="Abouelleil A."/>
            <person name="Allen A.W."/>
            <person name="Alvarado L."/>
            <person name="Arachchi H.M."/>
            <person name="Berlin A.M."/>
            <person name="Chapman S.B."/>
            <person name="Gainer-Dewar J."/>
            <person name="Goldberg J."/>
            <person name="Griggs A."/>
            <person name="Gujja S."/>
            <person name="Hansen M."/>
            <person name="Howarth C."/>
            <person name="Imamovic A."/>
            <person name="Ireland A."/>
            <person name="Larimer J."/>
            <person name="McCowan C."/>
            <person name="Murphy C."/>
            <person name="Pearson M."/>
            <person name="Poon T.W."/>
            <person name="Priest M."/>
            <person name="Roberts A."/>
            <person name="Saif S."/>
            <person name="Shea T."/>
            <person name="Sisk P."/>
            <person name="Sykes S."/>
            <person name="Wortman J."/>
            <person name="Nusbaum C."/>
            <person name="Birren B."/>
        </authorList>
    </citation>
    <scope>NUCLEOTIDE SEQUENCE [LARGE SCALE GENOMIC DNA]</scope>
    <source>
        <strain evidence="2 3">CBS 119918</strain>
    </source>
</reference>
<dbReference type="Proteomes" id="UP000027920">
    <property type="component" value="Unassembled WGS sequence"/>
</dbReference>
<evidence type="ECO:0000256" key="1">
    <source>
        <dbReference type="SAM" id="MobiDB-lite"/>
    </source>
</evidence>
<dbReference type="HOGENOM" id="CLU_015713_0_0_1"/>
<sequence length="900" mass="101869">MERANYIPMPVARTPGDRPASLVTQGVGLDTHGHGYVEPRNRITDISSLEFNAVQNGIQDQQDDLLERLSGHYSPFEGYDILVKAFEKTFRGNLRASFKDGIRLAEVVDGAIRPKIGITLLVGADTPQVNQMEQISMSRSEPDQKDASWRVNTAGALLKNFEVDKSMSIIFTDNTPTVVASARQRLNATGPFVESTSPTSHKALAVRTASDRIVTIDSENVSIVNALSGENWDLEGLLIEVDQSSLMAVILNYRQIIQRGGANLPCGETIKLLDQMIEDARRLCIRSPILFRMATRRHIISSKNTRYGVDHGTMFQTLTTSSGIKNIISLSAAYFNSLASYNKKEQQLIRPRFLQMLVLLLSLLNDDDLQELSEFLEVTYRIRAERHHLELLILKVLPLMAINSRIFLNGLITAFEGPLVNPSPHIVDQPEIWRLFLLRLLRHDYVLPGTLEDLGNDNFSWVSKWPEEGHMDSSVFRHLQYAGRARTFNEIPPIDFHTEHTSAEVTAIFTNGCRYIVSVEDLENIIRMVPRRFALTEAVPEGRSFDLFITEVHVNEPLYRAIWEVNSILNLVKGILPTKPKFKIMGILRDVLNDGNKNTEGISLPEVKGSGRLTYHVATLNGQMLAVSYKVEGRKITRRELVRHLASDLSKMMATMDAIETTVQQHFEEKNMNDRTRLTIHKLRAALGSVWRLYRLAEENKQKMEKYSTQLGDEPISKVLYPIGSDETPLGVWNDYRAWFVGGDNVLYIESQRRVVKTVTWKEASVMEVMFHEDEGRAATPHEQRTKYFLTPLGKLQEDESEEELRPDDRVILAGQYVIVVEQNGQTFTPNAEADARHSMNNLRGPAGDNHPGGVNARPQVALEAMLNWLKITGIETPRRKRRHPQQETSQVQVVRSAIR</sequence>
<name>A0A072PC27_9EURO</name>
<organism evidence="2 3">
    <name type="scientific">Exophiala aquamarina CBS 119918</name>
    <dbReference type="NCBI Taxonomy" id="1182545"/>
    <lineage>
        <taxon>Eukaryota</taxon>
        <taxon>Fungi</taxon>
        <taxon>Dikarya</taxon>
        <taxon>Ascomycota</taxon>
        <taxon>Pezizomycotina</taxon>
        <taxon>Eurotiomycetes</taxon>
        <taxon>Chaetothyriomycetidae</taxon>
        <taxon>Chaetothyriales</taxon>
        <taxon>Herpotrichiellaceae</taxon>
        <taxon>Exophiala</taxon>
    </lineage>
</organism>
<dbReference type="OrthoDB" id="4161001at2759"/>
<dbReference type="VEuPathDB" id="FungiDB:A1O9_05323"/>
<evidence type="ECO:0000313" key="3">
    <source>
        <dbReference type="Proteomes" id="UP000027920"/>
    </source>
</evidence>
<feature type="region of interest" description="Disordered" evidence="1">
    <location>
        <begin position="877"/>
        <end position="900"/>
    </location>
</feature>